<evidence type="ECO:0008006" key="3">
    <source>
        <dbReference type="Google" id="ProtNLM"/>
    </source>
</evidence>
<dbReference type="OrthoDB" id="1036089at2759"/>
<dbReference type="PANTHER" id="PTHR31973">
    <property type="entry name" value="POLYPROTEIN, PUTATIVE-RELATED"/>
    <property type="match status" value="1"/>
</dbReference>
<protein>
    <recommendedName>
        <fullName evidence="3">MULE transposase domain-containing protein</fullName>
    </recommendedName>
</protein>
<reference evidence="2" key="2">
    <citation type="journal article" date="2017" name="J. Anim. Genet.">
        <title>Multiple reference genome sequences of hot pepper reveal the massive evolution of plant disease resistance genes by retroduplication.</title>
        <authorList>
            <person name="Kim S."/>
            <person name="Park J."/>
            <person name="Yeom S.-I."/>
            <person name="Kim Y.-M."/>
            <person name="Seo E."/>
            <person name="Kim K.-T."/>
            <person name="Kim M.-S."/>
            <person name="Lee J.M."/>
            <person name="Cheong K."/>
            <person name="Shin H.-S."/>
            <person name="Kim S.-B."/>
            <person name="Han K."/>
            <person name="Lee J."/>
            <person name="Park M."/>
            <person name="Lee H.-A."/>
            <person name="Lee H.-Y."/>
            <person name="Lee Y."/>
            <person name="Oh S."/>
            <person name="Lee J.H."/>
            <person name="Choi E."/>
            <person name="Choi E."/>
            <person name="Lee S.E."/>
            <person name="Jeon J."/>
            <person name="Kim H."/>
            <person name="Choi G."/>
            <person name="Song H."/>
            <person name="Lee J."/>
            <person name="Lee S.-C."/>
            <person name="Kwon J.-K."/>
            <person name="Lee H.-Y."/>
            <person name="Koo N."/>
            <person name="Hong Y."/>
            <person name="Kim R.W."/>
            <person name="Kang W.-H."/>
            <person name="Huh J.H."/>
            <person name="Kang B.-C."/>
            <person name="Yang T.-J."/>
            <person name="Lee Y.-H."/>
            <person name="Bennetzen J.L."/>
            <person name="Choi D."/>
        </authorList>
    </citation>
    <scope>NUCLEOTIDE SEQUENCE [LARGE SCALE GENOMIC DNA]</scope>
    <source>
        <strain evidence="2">cv. PBC81</strain>
    </source>
</reference>
<evidence type="ECO:0000313" key="2">
    <source>
        <dbReference type="Proteomes" id="UP000224567"/>
    </source>
</evidence>
<dbReference type="AlphaFoldDB" id="A0A2G2V9K5"/>
<reference evidence="1 2" key="1">
    <citation type="journal article" date="2017" name="Genome Biol.">
        <title>New reference genome sequences of hot pepper reveal the massive evolution of plant disease-resistance genes by retroduplication.</title>
        <authorList>
            <person name="Kim S."/>
            <person name="Park J."/>
            <person name="Yeom S.I."/>
            <person name="Kim Y.M."/>
            <person name="Seo E."/>
            <person name="Kim K.T."/>
            <person name="Kim M.S."/>
            <person name="Lee J.M."/>
            <person name="Cheong K."/>
            <person name="Shin H.S."/>
            <person name="Kim S.B."/>
            <person name="Han K."/>
            <person name="Lee J."/>
            <person name="Park M."/>
            <person name="Lee H.A."/>
            <person name="Lee H.Y."/>
            <person name="Lee Y."/>
            <person name="Oh S."/>
            <person name="Lee J.H."/>
            <person name="Choi E."/>
            <person name="Choi E."/>
            <person name="Lee S.E."/>
            <person name="Jeon J."/>
            <person name="Kim H."/>
            <person name="Choi G."/>
            <person name="Song H."/>
            <person name="Lee J."/>
            <person name="Lee S.C."/>
            <person name="Kwon J.K."/>
            <person name="Lee H.Y."/>
            <person name="Koo N."/>
            <person name="Hong Y."/>
            <person name="Kim R.W."/>
            <person name="Kang W.H."/>
            <person name="Huh J.H."/>
            <person name="Kang B.C."/>
            <person name="Yang T.J."/>
            <person name="Lee Y.H."/>
            <person name="Bennetzen J.L."/>
            <person name="Choi D."/>
        </authorList>
    </citation>
    <scope>NUCLEOTIDE SEQUENCE [LARGE SCALE GENOMIC DNA]</scope>
    <source>
        <strain evidence="2">cv. PBC81</strain>
    </source>
</reference>
<accession>A0A2G2V9K5</accession>
<gene>
    <name evidence="1" type="ORF">CQW23_30741</name>
</gene>
<keyword evidence="2" id="KW-1185">Reference proteome</keyword>
<dbReference type="STRING" id="33114.A0A2G2V9K5"/>
<dbReference type="EMBL" id="MLFT02000090">
    <property type="protein sequence ID" value="PHT29671.1"/>
    <property type="molecule type" value="Genomic_DNA"/>
</dbReference>
<organism evidence="1 2">
    <name type="scientific">Capsicum baccatum</name>
    <name type="common">Peruvian pepper</name>
    <dbReference type="NCBI Taxonomy" id="33114"/>
    <lineage>
        <taxon>Eukaryota</taxon>
        <taxon>Viridiplantae</taxon>
        <taxon>Streptophyta</taxon>
        <taxon>Embryophyta</taxon>
        <taxon>Tracheophyta</taxon>
        <taxon>Spermatophyta</taxon>
        <taxon>Magnoliopsida</taxon>
        <taxon>eudicotyledons</taxon>
        <taxon>Gunneridae</taxon>
        <taxon>Pentapetalae</taxon>
        <taxon>asterids</taxon>
        <taxon>lamiids</taxon>
        <taxon>Solanales</taxon>
        <taxon>Solanaceae</taxon>
        <taxon>Solanoideae</taxon>
        <taxon>Capsiceae</taxon>
        <taxon>Capsicum</taxon>
    </lineage>
</organism>
<sequence length="154" mass="17215">MSSELIASLCINHFWDGKGPSISEIQRIMFKELHCSANCWMYWKGSVIVKNIIPGTLENGYACLPGFSHMVELLNPGSSYSIMVNQIDGSFFYCFLAFEAYIRGYAHMRKVIIVDGTHLYGKYGGVLLSALAQDTKNHIFPIAFCVISKENDAS</sequence>
<proteinExistence type="predicted"/>
<name>A0A2G2V9K5_CAPBA</name>
<dbReference type="PANTHER" id="PTHR31973:SF195">
    <property type="entry name" value="MUDR FAMILY TRANSPOSASE"/>
    <property type="match status" value="1"/>
</dbReference>
<dbReference type="Proteomes" id="UP000224567">
    <property type="component" value="Unassembled WGS sequence"/>
</dbReference>
<comment type="caution">
    <text evidence="1">The sequence shown here is derived from an EMBL/GenBank/DDBJ whole genome shotgun (WGS) entry which is preliminary data.</text>
</comment>
<evidence type="ECO:0000313" key="1">
    <source>
        <dbReference type="EMBL" id="PHT29671.1"/>
    </source>
</evidence>